<keyword evidence="1" id="KW-0547">Nucleotide-binding</keyword>
<dbReference type="Pfam" id="PF07714">
    <property type="entry name" value="PK_Tyr_Ser-Thr"/>
    <property type="match status" value="1"/>
</dbReference>
<dbReference type="Gene3D" id="1.10.510.10">
    <property type="entry name" value="Transferase(Phosphotransferase) domain 1"/>
    <property type="match status" value="1"/>
</dbReference>
<organism evidence="5 6">
    <name type="scientific">Kingdonia uniflora</name>
    <dbReference type="NCBI Taxonomy" id="39325"/>
    <lineage>
        <taxon>Eukaryota</taxon>
        <taxon>Viridiplantae</taxon>
        <taxon>Streptophyta</taxon>
        <taxon>Embryophyta</taxon>
        <taxon>Tracheophyta</taxon>
        <taxon>Spermatophyta</taxon>
        <taxon>Magnoliopsida</taxon>
        <taxon>Ranunculales</taxon>
        <taxon>Circaeasteraceae</taxon>
        <taxon>Kingdonia</taxon>
    </lineage>
</organism>
<evidence type="ECO:0000259" key="4">
    <source>
        <dbReference type="Pfam" id="PF10536"/>
    </source>
</evidence>
<evidence type="ECO:0000313" key="5">
    <source>
        <dbReference type="EMBL" id="KAF6134321.1"/>
    </source>
</evidence>
<evidence type="ECO:0000313" key="6">
    <source>
        <dbReference type="Proteomes" id="UP000541444"/>
    </source>
</evidence>
<feature type="domain" description="Aminotransferase-like plant mobile" evidence="4">
    <location>
        <begin position="314"/>
        <end position="446"/>
    </location>
</feature>
<dbReference type="SUPFAM" id="SSF56112">
    <property type="entry name" value="Protein kinase-like (PK-like)"/>
    <property type="match status" value="1"/>
</dbReference>
<keyword evidence="6" id="KW-1185">Reference proteome</keyword>
<evidence type="ECO:0008006" key="7">
    <source>
        <dbReference type="Google" id="ProtNLM"/>
    </source>
</evidence>
<feature type="domain" description="Serine-threonine/tyrosine-protein kinase catalytic" evidence="3">
    <location>
        <begin position="208"/>
        <end position="247"/>
    </location>
</feature>
<comment type="caution">
    <text evidence="5">The sequence shown here is derived from an EMBL/GenBank/DDBJ whole genome shotgun (WGS) entry which is preliminary data.</text>
</comment>
<dbReference type="InterPro" id="IPR019557">
    <property type="entry name" value="AminoTfrase-like_pln_mobile"/>
</dbReference>
<accession>A0A7J7KVE3</accession>
<dbReference type="AlphaFoldDB" id="A0A7J7KVE3"/>
<protein>
    <recommendedName>
        <fullName evidence="7">Protein kinase domain-containing protein</fullName>
    </recommendedName>
</protein>
<dbReference type="GO" id="GO:0005524">
    <property type="term" value="F:ATP binding"/>
    <property type="evidence" value="ECO:0007669"/>
    <property type="project" value="UniProtKB-KW"/>
</dbReference>
<dbReference type="OrthoDB" id="1918322at2759"/>
<gene>
    <name evidence="5" type="ORF">GIB67_005713</name>
</gene>
<keyword evidence="2" id="KW-0067">ATP-binding</keyword>
<evidence type="ECO:0000256" key="1">
    <source>
        <dbReference type="ARBA" id="ARBA00022741"/>
    </source>
</evidence>
<dbReference type="PANTHER" id="PTHR46008">
    <property type="entry name" value="LEAF RUST 10 DISEASE-RESISTANCE LOCUS RECEPTOR-LIKE PROTEIN KINASE-LIKE 1.4"/>
    <property type="match status" value="1"/>
</dbReference>
<name>A0A7J7KVE3_9MAGN</name>
<dbReference type="InterPro" id="IPR001245">
    <property type="entry name" value="Ser-Thr/Tyr_kinase_cat_dom"/>
</dbReference>
<dbReference type="Pfam" id="PF10536">
    <property type="entry name" value="PMD"/>
    <property type="match status" value="1"/>
</dbReference>
<dbReference type="EMBL" id="JACGCM010002866">
    <property type="protein sequence ID" value="KAF6134321.1"/>
    <property type="molecule type" value="Genomic_DNA"/>
</dbReference>
<dbReference type="Proteomes" id="UP000541444">
    <property type="component" value="Unassembled WGS sequence"/>
</dbReference>
<sequence>MVSGGLWLNNELPFNVTSSNTIFLFKCSSRVLVSPLNYTDTSLCHQYLDSSGLVDPSRVLQCANVLNPCCTFVAGGTAAYKIRLHDSGCGAFRSILHLDTNKPVKDWEEGLEIQWSSPPICRSQLDCSITSTCSSSSTTKPDIRFETCESKRRHVESEQWREAIKEVLPERVEEGNMWILQRETTGRRWLWIGLQRFALPGLSHVSTCAQGTVGYLDPEYFRNYQLTDKSDIYSYGVVLLELLTSQKAIDFQRDQDDVNLAVLLSSSRLSKAGGQGISLLQVKMVDLFAYKLGRNAQDPLEAEASSSSKPVRLSSQAVAKAYMLYVLGSFLFPTKKGTDVSTKYLNFFENENSEIIWSWGAVALAHLYYSLGTSLKVNAKVLAYCTTLLEIFEHFSKMPRIPKPNHFRAPEYCTRWSWTRTTTERSGKEDLKMFREALDNYKLEDISSL</sequence>
<evidence type="ECO:0000256" key="2">
    <source>
        <dbReference type="ARBA" id="ARBA00022840"/>
    </source>
</evidence>
<dbReference type="InterPro" id="IPR011009">
    <property type="entry name" value="Kinase-like_dom_sf"/>
</dbReference>
<dbReference type="PANTHER" id="PTHR46008:SF2">
    <property type="entry name" value="LEAF RUST 10 DISEASE-RESISTANCE LOCUS RECEPTOR-LIKE PROTEIN KINASE-LIKE 1.4"/>
    <property type="match status" value="1"/>
</dbReference>
<dbReference type="GO" id="GO:0004672">
    <property type="term" value="F:protein kinase activity"/>
    <property type="evidence" value="ECO:0007669"/>
    <property type="project" value="InterPro"/>
</dbReference>
<reference evidence="5 6" key="1">
    <citation type="journal article" date="2020" name="IScience">
        <title>Genome Sequencing of the Endangered Kingdonia uniflora (Circaeasteraceae, Ranunculales) Reveals Potential Mechanisms of Evolutionary Specialization.</title>
        <authorList>
            <person name="Sun Y."/>
            <person name="Deng T."/>
            <person name="Zhang A."/>
            <person name="Moore M.J."/>
            <person name="Landis J.B."/>
            <person name="Lin N."/>
            <person name="Zhang H."/>
            <person name="Zhang X."/>
            <person name="Huang J."/>
            <person name="Zhang X."/>
            <person name="Sun H."/>
            <person name="Wang H."/>
        </authorList>
    </citation>
    <scope>NUCLEOTIDE SEQUENCE [LARGE SCALE GENOMIC DNA]</scope>
    <source>
        <strain evidence="5">TB1705</strain>
        <tissue evidence="5">Leaf</tissue>
    </source>
</reference>
<evidence type="ECO:0000259" key="3">
    <source>
        <dbReference type="Pfam" id="PF07714"/>
    </source>
</evidence>
<proteinExistence type="predicted"/>